<reference evidence="16" key="2">
    <citation type="submission" date="2025-08" db="UniProtKB">
        <authorList>
            <consortium name="Ensembl"/>
        </authorList>
    </citation>
    <scope>IDENTIFICATION</scope>
</reference>
<comment type="catalytic activity">
    <reaction evidence="10">
        <text>a 1,2-diacyl-sn-glycero-3-phosphocholine(in) = a 1,2-diacyl-sn-glycero-3-phosphocholine(out)</text>
        <dbReference type="Rhea" id="RHEA:38571"/>
        <dbReference type="ChEBI" id="CHEBI:57643"/>
    </reaction>
    <physiologicalReaction direction="left-to-right" evidence="10">
        <dbReference type="Rhea" id="RHEA:38572"/>
    </physiologicalReaction>
</comment>
<keyword evidence="7" id="KW-0445">Lipid transport</keyword>
<dbReference type="GO" id="GO:0035091">
    <property type="term" value="F:phosphatidylinositol binding"/>
    <property type="evidence" value="ECO:0007669"/>
    <property type="project" value="TreeGrafter"/>
</dbReference>
<evidence type="ECO:0000256" key="12">
    <source>
        <dbReference type="ARBA" id="ARBA00036388"/>
    </source>
</evidence>
<evidence type="ECO:0000256" key="3">
    <source>
        <dbReference type="ARBA" id="ARBA00022448"/>
    </source>
</evidence>
<evidence type="ECO:0000256" key="6">
    <source>
        <dbReference type="ARBA" id="ARBA00023034"/>
    </source>
</evidence>
<evidence type="ECO:0000256" key="9">
    <source>
        <dbReference type="ARBA" id="ARBA00023136"/>
    </source>
</evidence>
<sequence>MFLFFFSRVVLPCSVQEYQVGQLYSVAEASKNETGGGEGIQVLKNEPYEKDSEKGQYTHKIYHLKSKVPGFVRMIAPEGSLVFHEKAWNAYPYCRTSKLNEYMKDDFFIKIETWHKPDLGTSENVHDLDPNTWKSVEVVHIDIADRTQVEPAVNIPLPHPILHKQKELAADEDCPKMCAYKLVTIKFKWWGLQNKVENFIQKQEKRIFTNFHRQLFCWIDKWIDLTMEDIRRMEDETQRELEAMRKKGSVRGTVAADV</sequence>
<evidence type="ECO:0000256" key="5">
    <source>
        <dbReference type="ARBA" id="ARBA00022990"/>
    </source>
</evidence>
<dbReference type="GO" id="GO:0008525">
    <property type="term" value="F:phosphatidylcholine transporter activity"/>
    <property type="evidence" value="ECO:0007669"/>
    <property type="project" value="TreeGrafter"/>
</dbReference>
<comment type="subcellular location">
    <subcellularLocation>
        <location evidence="2">Endoplasmic reticulum membrane</location>
    </subcellularLocation>
    <subcellularLocation>
        <location evidence="1">Golgi apparatus membrane</location>
    </subcellularLocation>
</comment>
<comment type="catalytic activity">
    <reaction evidence="11">
        <text>a 1,2-diacyl-sn-glycero-3-phospho-(1D-myo-inositol)(in) = a 1,2-diacyl-sn-glycero-3-phospho-(1D-myo-inositol)(out)</text>
        <dbReference type="Rhea" id="RHEA:38691"/>
        <dbReference type="ChEBI" id="CHEBI:57880"/>
    </reaction>
    <physiologicalReaction direction="left-to-right" evidence="11">
        <dbReference type="Rhea" id="RHEA:38692"/>
    </physiologicalReaction>
</comment>
<dbReference type="PANTHER" id="PTHR10658:SF27">
    <property type="entry name" value="PHOSPHATIDYLINOSITOL TRANSFER PROTEIN BETA ISOFORM"/>
    <property type="match status" value="1"/>
</dbReference>
<reference evidence="17" key="1">
    <citation type="journal article" date="2017" name="PLoS ONE">
        <title>The Agassiz's desert tortoise genome provides a resource for the conservation of a threatened species.</title>
        <authorList>
            <person name="Tollis M."/>
            <person name="DeNardo D.F."/>
            <person name="Cornelius J.A."/>
            <person name="Dolby G.A."/>
            <person name="Edwards T."/>
            <person name="Henen B.T."/>
            <person name="Karl A.E."/>
            <person name="Murphy R.W."/>
            <person name="Kusumi K."/>
        </authorList>
    </citation>
    <scope>NUCLEOTIDE SEQUENCE [LARGE SCALE GENOMIC DNA]</scope>
</reference>
<evidence type="ECO:0000259" key="15">
    <source>
        <dbReference type="Pfam" id="PF02121"/>
    </source>
</evidence>
<keyword evidence="4" id="KW-0256">Endoplasmic reticulum</keyword>
<evidence type="ECO:0000256" key="8">
    <source>
        <dbReference type="ARBA" id="ARBA00023121"/>
    </source>
</evidence>
<evidence type="ECO:0000256" key="13">
    <source>
        <dbReference type="ARBA" id="ARBA00038104"/>
    </source>
</evidence>
<dbReference type="Pfam" id="PF02121">
    <property type="entry name" value="IP_trans"/>
    <property type="match status" value="1"/>
</dbReference>
<dbReference type="Proteomes" id="UP000291020">
    <property type="component" value="Unassembled WGS sequence"/>
</dbReference>
<name>A0A452H2B9_9SAUR</name>
<reference evidence="16" key="3">
    <citation type="submission" date="2025-09" db="UniProtKB">
        <authorList>
            <consortium name="Ensembl"/>
        </authorList>
    </citation>
    <scope>IDENTIFICATION</scope>
</reference>
<feature type="domain" description="Phosphatidylinositol transfer protein N-terminal" evidence="15">
    <location>
        <begin position="8"/>
        <end position="238"/>
    </location>
</feature>
<dbReference type="PANTHER" id="PTHR10658">
    <property type="entry name" value="PHOSPHATIDYLINOSITOL TRANSFER PROTEIN"/>
    <property type="match status" value="1"/>
</dbReference>
<evidence type="ECO:0000256" key="1">
    <source>
        <dbReference type="ARBA" id="ARBA00004394"/>
    </source>
</evidence>
<evidence type="ECO:0000256" key="14">
    <source>
        <dbReference type="ARBA" id="ARBA00041171"/>
    </source>
</evidence>
<keyword evidence="8" id="KW-0446">Lipid-binding</keyword>
<keyword evidence="3" id="KW-0813">Transport</keyword>
<evidence type="ECO:0000313" key="16">
    <source>
        <dbReference type="Ensembl" id="ENSGAGP00000008600.1"/>
    </source>
</evidence>
<dbReference type="GO" id="GO:0000139">
    <property type="term" value="C:Golgi membrane"/>
    <property type="evidence" value="ECO:0007669"/>
    <property type="project" value="UniProtKB-SubCell"/>
</dbReference>
<dbReference type="GO" id="GO:0005789">
    <property type="term" value="C:endoplasmic reticulum membrane"/>
    <property type="evidence" value="ECO:0007669"/>
    <property type="project" value="UniProtKB-SubCell"/>
</dbReference>
<keyword evidence="9" id="KW-0472">Membrane</keyword>
<dbReference type="CDD" id="cd08888">
    <property type="entry name" value="SRPBCC_PITPNA-B_like"/>
    <property type="match status" value="1"/>
</dbReference>
<organism evidence="16 17">
    <name type="scientific">Gopherus agassizii</name>
    <name type="common">Agassiz's desert tortoise</name>
    <dbReference type="NCBI Taxonomy" id="38772"/>
    <lineage>
        <taxon>Eukaryota</taxon>
        <taxon>Metazoa</taxon>
        <taxon>Chordata</taxon>
        <taxon>Craniata</taxon>
        <taxon>Vertebrata</taxon>
        <taxon>Euteleostomi</taxon>
        <taxon>Archelosauria</taxon>
        <taxon>Testudinata</taxon>
        <taxon>Testudines</taxon>
        <taxon>Cryptodira</taxon>
        <taxon>Durocryptodira</taxon>
        <taxon>Testudinoidea</taxon>
        <taxon>Testudinidae</taxon>
        <taxon>Gopherus</taxon>
    </lineage>
</organism>
<dbReference type="AlphaFoldDB" id="A0A452H2B9"/>
<dbReference type="InterPro" id="IPR055261">
    <property type="entry name" value="PI_transfer_N"/>
</dbReference>
<evidence type="ECO:0000256" key="7">
    <source>
        <dbReference type="ARBA" id="ARBA00023055"/>
    </source>
</evidence>
<comment type="catalytic activity">
    <reaction evidence="12">
        <text>an N-(acyl)-sphingosylphosphocholine(in) = an N-(acyl)-sphingosylphosphocholine(out)</text>
        <dbReference type="Rhea" id="RHEA:43776"/>
        <dbReference type="ChEBI" id="CHEBI:64583"/>
    </reaction>
    <physiologicalReaction direction="left-to-right" evidence="12">
        <dbReference type="Rhea" id="RHEA:43777"/>
    </physiologicalReaction>
</comment>
<dbReference type="Gene3D" id="3.30.530.20">
    <property type="match status" value="1"/>
</dbReference>
<protein>
    <recommendedName>
        <fullName evidence="14">Phosphatidylinositol transfer protein beta isoform</fullName>
    </recommendedName>
</protein>
<evidence type="ECO:0000256" key="2">
    <source>
        <dbReference type="ARBA" id="ARBA00004586"/>
    </source>
</evidence>
<evidence type="ECO:0000256" key="10">
    <source>
        <dbReference type="ARBA" id="ARBA00023723"/>
    </source>
</evidence>
<dbReference type="InterPro" id="IPR001666">
    <property type="entry name" value="PI_transfer"/>
</dbReference>
<dbReference type="GO" id="GO:0008526">
    <property type="term" value="F:phosphatidylinositol transfer activity"/>
    <property type="evidence" value="ECO:0007669"/>
    <property type="project" value="TreeGrafter"/>
</dbReference>
<accession>A0A452H2B9</accession>
<evidence type="ECO:0000256" key="11">
    <source>
        <dbReference type="ARBA" id="ARBA00024146"/>
    </source>
</evidence>
<dbReference type="PRINTS" id="PR00391">
    <property type="entry name" value="PITRANSFER"/>
</dbReference>
<dbReference type="InterPro" id="IPR023393">
    <property type="entry name" value="START-like_dom_sf"/>
</dbReference>
<comment type="similarity">
    <text evidence="13">Belongs to the PtdIns transfer protein family. PI transfer class I subfamily.</text>
</comment>
<keyword evidence="6" id="KW-0333">Golgi apparatus</keyword>
<keyword evidence="17" id="KW-1185">Reference proteome</keyword>
<evidence type="ECO:0000256" key="4">
    <source>
        <dbReference type="ARBA" id="ARBA00022824"/>
    </source>
</evidence>
<keyword evidence="5" id="KW-0007">Acetylation</keyword>
<dbReference type="Ensembl" id="ENSGAGT00000009889.1">
    <property type="protein sequence ID" value="ENSGAGP00000008600.1"/>
    <property type="gene ID" value="ENSGAGG00000006812.1"/>
</dbReference>
<dbReference type="SUPFAM" id="SSF55961">
    <property type="entry name" value="Bet v1-like"/>
    <property type="match status" value="1"/>
</dbReference>
<proteinExistence type="inferred from homology"/>
<evidence type="ECO:0000313" key="17">
    <source>
        <dbReference type="Proteomes" id="UP000291020"/>
    </source>
</evidence>
<dbReference type="GO" id="GO:0031210">
    <property type="term" value="F:phosphatidylcholine binding"/>
    <property type="evidence" value="ECO:0007669"/>
    <property type="project" value="TreeGrafter"/>
</dbReference>